<evidence type="ECO:0000256" key="1">
    <source>
        <dbReference type="SAM" id="MobiDB-lite"/>
    </source>
</evidence>
<dbReference type="Proteomes" id="UP000529795">
    <property type="component" value="Unassembled WGS sequence"/>
</dbReference>
<proteinExistence type="predicted"/>
<dbReference type="RefSeq" id="WP_183983460.1">
    <property type="nucleotide sequence ID" value="NZ_JACIEV010000004.1"/>
</dbReference>
<evidence type="ECO:0000313" key="3">
    <source>
        <dbReference type="Proteomes" id="UP000529795"/>
    </source>
</evidence>
<evidence type="ECO:0000313" key="2">
    <source>
        <dbReference type="EMBL" id="MBB4153651.1"/>
    </source>
</evidence>
<reference evidence="2 3" key="1">
    <citation type="submission" date="2020-08" db="EMBL/GenBank/DDBJ databases">
        <title>Genomic Encyclopedia of Type Strains, Phase IV (KMG-IV): sequencing the most valuable type-strain genomes for metagenomic binning, comparative biology and taxonomic classification.</title>
        <authorList>
            <person name="Goeker M."/>
        </authorList>
    </citation>
    <scope>NUCLEOTIDE SEQUENCE [LARGE SCALE GENOMIC DNA]</scope>
    <source>
        <strain evidence="2 3">YC6723</strain>
    </source>
</reference>
<organism evidence="2 3">
    <name type="scientific">Sphingomonas jinjuensis</name>
    <dbReference type="NCBI Taxonomy" id="535907"/>
    <lineage>
        <taxon>Bacteria</taxon>
        <taxon>Pseudomonadati</taxon>
        <taxon>Pseudomonadota</taxon>
        <taxon>Alphaproteobacteria</taxon>
        <taxon>Sphingomonadales</taxon>
        <taxon>Sphingomonadaceae</taxon>
        <taxon>Sphingomonas</taxon>
    </lineage>
</organism>
<dbReference type="AlphaFoldDB" id="A0A840FAK5"/>
<name>A0A840FAK5_9SPHN</name>
<feature type="compositionally biased region" description="Pro residues" evidence="1">
    <location>
        <begin position="68"/>
        <end position="81"/>
    </location>
</feature>
<keyword evidence="3" id="KW-1185">Reference proteome</keyword>
<comment type="caution">
    <text evidence="2">The sequence shown here is derived from an EMBL/GenBank/DDBJ whole genome shotgun (WGS) entry which is preliminary data.</text>
</comment>
<protein>
    <submittedName>
        <fullName evidence="2">Uncharacterized protein</fullName>
    </submittedName>
</protein>
<dbReference type="EMBL" id="JACIEV010000004">
    <property type="protein sequence ID" value="MBB4153651.1"/>
    <property type="molecule type" value="Genomic_DNA"/>
</dbReference>
<accession>A0A840FAK5</accession>
<gene>
    <name evidence="2" type="ORF">GGQ80_001557</name>
</gene>
<sequence length="137" mass="13807">MGKKHKKNKHGHEGAGAKAGALPLAGLAGLVMRQAGTPEGRQVIATGLRMAADAISGTRRATGATPQAPVPPVPPVPPAPPRTDAGEAKPGDPGTRTAQASVPPEMAKIMGFAASALERWAGGLGQPRDGADRPKPH</sequence>
<feature type="region of interest" description="Disordered" evidence="1">
    <location>
        <begin position="55"/>
        <end position="109"/>
    </location>
</feature>